<proteinExistence type="predicted"/>
<dbReference type="CDD" id="cd16016">
    <property type="entry name" value="AP-SPAP"/>
    <property type="match status" value="1"/>
</dbReference>
<evidence type="ECO:0000256" key="5">
    <source>
        <dbReference type="PIRSR" id="PIRSR031924-51"/>
    </source>
</evidence>
<feature type="binding site" evidence="5">
    <location>
        <begin position="171"/>
        <end position="173"/>
    </location>
    <ligand>
        <name>substrate</name>
    </ligand>
</feature>
<keyword evidence="1 4" id="KW-0597">Phosphoprotein</keyword>
<dbReference type="GO" id="GO:0004035">
    <property type="term" value="F:alkaline phosphatase activity"/>
    <property type="evidence" value="ECO:0007669"/>
    <property type="project" value="InterPro"/>
</dbReference>
<evidence type="ECO:0000313" key="7">
    <source>
        <dbReference type="EMBL" id="SHF87778.1"/>
    </source>
</evidence>
<dbReference type="RefSeq" id="WP_062178948.1">
    <property type="nucleotide sequence ID" value="NZ_BBXL01000006.1"/>
</dbReference>
<dbReference type="Pfam" id="PF01663">
    <property type="entry name" value="Phosphodiest"/>
    <property type="match status" value="1"/>
</dbReference>
<name>A0A1M5F8R1_9BACT</name>
<dbReference type="PIRSF" id="PIRSF031924">
    <property type="entry name" value="Pi-irrepressible_AP"/>
    <property type="match status" value="1"/>
</dbReference>
<dbReference type="PANTHER" id="PTHR10151:SF120">
    <property type="entry name" value="BIS(5'-ADENOSYL)-TRIPHOSPHATASE"/>
    <property type="match status" value="1"/>
</dbReference>
<dbReference type="STRING" id="1346286.SAMN05444362_11187"/>
<keyword evidence="3 6" id="KW-0732">Signal</keyword>
<sequence>MKTLKLTIGKFLAALCIFQFCTGGVQAQTKKGVDRPKLVVGIVVDQMRWDYLYKFSDRYTDNGFKRLVGEGFSFENCMIDYLPSFTAIGHSTVYTGSVPSIHGIAGNTFIDQRTGLMRYCSEDPNVKSVGSNSPEDKAGKMSPFNLKATTVTDELKLATNFQSKVVGVAMKDRGSILPAGHVADAAYWFDGKSGNWITSTWYTKDLPQWVKDYNAKKMPDKYLKQDWNTLFPIDTYTLSVNDNNNYEAGFKGLDKPLFPIKTSELIEKNGYELIGATPYGNTISLEMAKLAIENEKMGQGQFTDFLALSLSSPDKIGHNFSINSIKVEDCYLRLDREIADFLSYLDKTVGKGEYLVFLTADHGGGHNGKFLQDHNLPGGFFIFWEEDKKMNAHLQTIFGYNDLVLGLGNYQVNFNYKRIKETGVDMEKLKAESIKYLNGIEGMNYVVDMNKISEATIPARIKEMIVKGYNRNLSGEIQFILNPGVYDFDYPDPRLGGTHGTWSPFDTHIPFVLMGWGIQHGSSNKEVYMTDIAPTVAALLHIQMPSGCIGKPALNTK</sequence>
<accession>A0A1M5F8R1</accession>
<dbReference type="Gene3D" id="3.40.720.10">
    <property type="entry name" value="Alkaline Phosphatase, subunit A"/>
    <property type="match status" value="1"/>
</dbReference>
<evidence type="ECO:0000256" key="1">
    <source>
        <dbReference type="ARBA" id="ARBA00022553"/>
    </source>
</evidence>
<protein>
    <submittedName>
        <fullName evidence="7">Type I phosphodiesterase / nucleotide pyrophosphatase</fullName>
    </submittedName>
</protein>
<feature type="binding site" evidence="5">
    <location>
        <position position="107"/>
    </location>
    <ligand>
        <name>substrate</name>
    </ligand>
</feature>
<dbReference type="InterPro" id="IPR026263">
    <property type="entry name" value="Alkaline_phosphatase_prok"/>
</dbReference>
<dbReference type="AlphaFoldDB" id="A0A1M5F8R1"/>
<evidence type="ECO:0000256" key="4">
    <source>
        <dbReference type="PIRSR" id="PIRSR031924-50"/>
    </source>
</evidence>
<keyword evidence="2" id="KW-0479">Metal-binding</keyword>
<dbReference type="GO" id="GO:0046872">
    <property type="term" value="F:metal ion binding"/>
    <property type="evidence" value="ECO:0007669"/>
    <property type="project" value="UniProtKB-KW"/>
</dbReference>
<dbReference type="InterPro" id="IPR017850">
    <property type="entry name" value="Alkaline_phosphatase_core_sf"/>
</dbReference>
<dbReference type="InterPro" id="IPR002591">
    <property type="entry name" value="Phosphodiest/P_Trfase"/>
</dbReference>
<reference evidence="8" key="1">
    <citation type="submission" date="2016-11" db="EMBL/GenBank/DDBJ databases">
        <authorList>
            <person name="Varghese N."/>
            <person name="Submissions S."/>
        </authorList>
    </citation>
    <scope>NUCLEOTIDE SEQUENCE [LARGE SCALE GENOMIC DNA]</scope>
    <source>
        <strain evidence="8">DSM 27370</strain>
    </source>
</reference>
<dbReference type="SUPFAM" id="SSF53649">
    <property type="entry name" value="Alkaline phosphatase-like"/>
    <property type="match status" value="1"/>
</dbReference>
<dbReference type="Gene3D" id="3.30.1360.150">
    <property type="match status" value="1"/>
</dbReference>
<feature type="chain" id="PRO_5009910086" evidence="6">
    <location>
        <begin position="28"/>
        <end position="557"/>
    </location>
</feature>
<dbReference type="EMBL" id="FQUC01000011">
    <property type="protein sequence ID" value="SHF87778.1"/>
    <property type="molecule type" value="Genomic_DNA"/>
</dbReference>
<dbReference type="PANTHER" id="PTHR10151">
    <property type="entry name" value="ECTONUCLEOTIDE PYROPHOSPHATASE/PHOSPHODIESTERASE"/>
    <property type="match status" value="1"/>
</dbReference>
<dbReference type="NCBIfam" id="NF042991">
    <property type="entry name" value="alk_phos_PafA"/>
    <property type="match status" value="1"/>
</dbReference>
<keyword evidence="8" id="KW-1185">Reference proteome</keyword>
<feature type="signal peptide" evidence="6">
    <location>
        <begin position="1"/>
        <end position="27"/>
    </location>
</feature>
<organism evidence="7 8">
    <name type="scientific">Dysgonomonas macrotermitis</name>
    <dbReference type="NCBI Taxonomy" id="1346286"/>
    <lineage>
        <taxon>Bacteria</taxon>
        <taxon>Pseudomonadati</taxon>
        <taxon>Bacteroidota</taxon>
        <taxon>Bacteroidia</taxon>
        <taxon>Bacteroidales</taxon>
        <taxon>Dysgonomonadaceae</taxon>
        <taxon>Dysgonomonas</taxon>
    </lineage>
</organism>
<evidence type="ECO:0000256" key="6">
    <source>
        <dbReference type="SAM" id="SignalP"/>
    </source>
</evidence>
<gene>
    <name evidence="7" type="ORF">SAMN05444362_11187</name>
</gene>
<dbReference type="OrthoDB" id="9766127at2"/>
<dbReference type="Proteomes" id="UP000184480">
    <property type="component" value="Unassembled WGS sequence"/>
</dbReference>
<feature type="active site" description="Phosphothreonine intermediate" evidence="4">
    <location>
        <position position="86"/>
    </location>
</feature>
<evidence type="ECO:0000256" key="2">
    <source>
        <dbReference type="ARBA" id="ARBA00022723"/>
    </source>
</evidence>
<evidence type="ECO:0000313" key="8">
    <source>
        <dbReference type="Proteomes" id="UP000184480"/>
    </source>
</evidence>
<evidence type="ECO:0000256" key="3">
    <source>
        <dbReference type="ARBA" id="ARBA00022729"/>
    </source>
</evidence>